<proteinExistence type="inferred from homology"/>
<dbReference type="GO" id="GO:0005737">
    <property type="term" value="C:cytoplasm"/>
    <property type="evidence" value="ECO:0007669"/>
    <property type="project" value="TreeGrafter"/>
</dbReference>
<evidence type="ECO:0000256" key="1">
    <source>
        <dbReference type="ARBA" id="ARBA00009403"/>
    </source>
</evidence>
<evidence type="ECO:0000259" key="4">
    <source>
        <dbReference type="SMART" id="SM00043"/>
    </source>
</evidence>
<dbReference type="PANTHER" id="PTHR46186">
    <property type="entry name" value="CYSTATIN"/>
    <property type="match status" value="1"/>
</dbReference>
<evidence type="ECO:0000313" key="6">
    <source>
        <dbReference type="Proteomes" id="UP000694422"/>
    </source>
</evidence>
<feature type="domain" description="Cystatin" evidence="4">
    <location>
        <begin position="38"/>
        <end position="148"/>
    </location>
</feature>
<feature type="signal peptide" evidence="3">
    <location>
        <begin position="1"/>
        <end position="25"/>
    </location>
</feature>
<dbReference type="FunFam" id="3.10.450.10:FF:000004">
    <property type="entry name" value="Cystatin C"/>
    <property type="match status" value="1"/>
</dbReference>
<dbReference type="AlphaFoldDB" id="A0A8C9P540"/>
<comment type="similarity">
    <text evidence="1">Belongs to the cystatin family.</text>
</comment>
<dbReference type="CDD" id="cd00042">
    <property type="entry name" value="CY"/>
    <property type="match status" value="1"/>
</dbReference>
<reference evidence="5" key="2">
    <citation type="submission" date="2025-09" db="UniProtKB">
        <authorList>
            <consortium name="Ensembl"/>
        </authorList>
    </citation>
    <scope>IDENTIFICATION</scope>
</reference>
<dbReference type="GO" id="GO:0005615">
    <property type="term" value="C:extracellular space"/>
    <property type="evidence" value="ECO:0007669"/>
    <property type="project" value="TreeGrafter"/>
</dbReference>
<reference evidence="5" key="1">
    <citation type="submission" date="2025-08" db="UniProtKB">
        <authorList>
            <consortium name="Ensembl"/>
        </authorList>
    </citation>
    <scope>IDENTIFICATION</scope>
</reference>
<keyword evidence="2" id="KW-1015">Disulfide bond</keyword>
<dbReference type="Gene3D" id="3.10.450.10">
    <property type="match status" value="1"/>
</dbReference>
<accession>A0A8C9P540</accession>
<dbReference type="GO" id="GO:0031982">
    <property type="term" value="C:vesicle"/>
    <property type="evidence" value="ECO:0007669"/>
    <property type="project" value="TreeGrafter"/>
</dbReference>
<dbReference type="InterPro" id="IPR000010">
    <property type="entry name" value="Cystatin_dom"/>
</dbReference>
<dbReference type="GO" id="GO:0004869">
    <property type="term" value="F:cysteine-type endopeptidase inhibitor activity"/>
    <property type="evidence" value="ECO:0007669"/>
    <property type="project" value="InterPro"/>
</dbReference>
<dbReference type="Proteomes" id="UP000694422">
    <property type="component" value="Unplaced"/>
</dbReference>
<protein>
    <recommendedName>
        <fullName evidence="4">Cystatin domain-containing protein</fullName>
    </recommendedName>
</protein>
<dbReference type="Ensembl" id="ENSSDAT00000002802.1">
    <property type="protein sequence ID" value="ENSSDAP00000002421.1"/>
    <property type="gene ID" value="ENSSDAG00000002285.1"/>
</dbReference>
<name>A0A8C9P540_SPEDA</name>
<evidence type="ECO:0000256" key="3">
    <source>
        <dbReference type="SAM" id="SignalP"/>
    </source>
</evidence>
<sequence>MSQPTMATPLHFPLLLLAAMVAGYAARPARPELRSSQLMLGGLEEADMHEEGVHQAIDYAISVYNQENNDPYYSRVRRVVRARKQVVTGTNYYLDLEIGRTTCTKSQSDLAECPFVEHLHEHKRTYCSFQVYIVPWLHTISMTQYSCHNE</sequence>
<evidence type="ECO:0000256" key="2">
    <source>
        <dbReference type="ARBA" id="ARBA00023157"/>
    </source>
</evidence>
<feature type="chain" id="PRO_5034414369" description="Cystatin domain-containing protein" evidence="3">
    <location>
        <begin position="26"/>
        <end position="150"/>
    </location>
</feature>
<dbReference type="Pfam" id="PF00031">
    <property type="entry name" value="Cystatin"/>
    <property type="match status" value="1"/>
</dbReference>
<dbReference type="SUPFAM" id="SSF54403">
    <property type="entry name" value="Cystatin/monellin"/>
    <property type="match status" value="1"/>
</dbReference>
<keyword evidence="6" id="KW-1185">Reference proteome</keyword>
<dbReference type="PANTHER" id="PTHR46186:SF4">
    <property type="entry name" value="CYSTATIN 10"/>
    <property type="match status" value="1"/>
</dbReference>
<keyword evidence="3" id="KW-0732">Signal</keyword>
<dbReference type="InterPro" id="IPR046350">
    <property type="entry name" value="Cystatin_sf"/>
</dbReference>
<evidence type="ECO:0000313" key="5">
    <source>
        <dbReference type="Ensembl" id="ENSSDAP00000002421.1"/>
    </source>
</evidence>
<organism evidence="5 6">
    <name type="scientific">Spermophilus dauricus</name>
    <name type="common">Daurian ground squirrel</name>
    <dbReference type="NCBI Taxonomy" id="99837"/>
    <lineage>
        <taxon>Eukaryota</taxon>
        <taxon>Metazoa</taxon>
        <taxon>Chordata</taxon>
        <taxon>Craniata</taxon>
        <taxon>Vertebrata</taxon>
        <taxon>Euteleostomi</taxon>
        <taxon>Mammalia</taxon>
        <taxon>Eutheria</taxon>
        <taxon>Euarchontoglires</taxon>
        <taxon>Glires</taxon>
        <taxon>Rodentia</taxon>
        <taxon>Sciuromorpha</taxon>
        <taxon>Sciuridae</taxon>
        <taxon>Xerinae</taxon>
        <taxon>Marmotini</taxon>
        <taxon>Spermophilus</taxon>
    </lineage>
</organism>
<dbReference type="SMART" id="SM00043">
    <property type="entry name" value="CY"/>
    <property type="match status" value="1"/>
</dbReference>